<dbReference type="GO" id="GO:0046872">
    <property type="term" value="F:metal ion binding"/>
    <property type="evidence" value="ECO:0007669"/>
    <property type="project" value="UniProtKB-KW"/>
</dbReference>
<dbReference type="PANTHER" id="PTHR37016">
    <property type="match status" value="1"/>
</dbReference>
<comment type="caution">
    <text evidence="10">The sequence shown here is derived from an EMBL/GenBank/DDBJ whole genome shotgun (WGS) entry which is preliminary data.</text>
</comment>
<evidence type="ECO:0000313" key="10">
    <source>
        <dbReference type="EMBL" id="KAF5312832.1"/>
    </source>
</evidence>
<dbReference type="AlphaFoldDB" id="A0A8H5AZ82"/>
<dbReference type="Gene3D" id="2.60.40.2970">
    <property type="match status" value="1"/>
</dbReference>
<keyword evidence="11" id="KW-1185">Reference proteome</keyword>
<comment type="cofactor">
    <cofactor evidence="1">
        <name>Zn(2+)</name>
        <dbReference type="ChEBI" id="CHEBI:29105"/>
    </cofactor>
</comment>
<dbReference type="GO" id="GO:0006508">
    <property type="term" value="P:proteolysis"/>
    <property type="evidence" value="ECO:0007669"/>
    <property type="project" value="UniProtKB-KW"/>
</dbReference>
<dbReference type="SUPFAM" id="SSF55486">
    <property type="entry name" value="Metalloproteases ('zincins'), catalytic domain"/>
    <property type="match status" value="1"/>
</dbReference>
<dbReference type="PANTHER" id="PTHR37016:SF3">
    <property type="entry name" value="NEUTRAL PROTEASE 2-RELATED"/>
    <property type="match status" value="1"/>
</dbReference>
<dbReference type="EMBL" id="JAACJJ010000056">
    <property type="protein sequence ID" value="KAF5312832.1"/>
    <property type="molecule type" value="Genomic_DNA"/>
</dbReference>
<dbReference type="GO" id="GO:0004222">
    <property type="term" value="F:metalloendopeptidase activity"/>
    <property type="evidence" value="ECO:0007669"/>
    <property type="project" value="InterPro"/>
</dbReference>
<name>A0A8H5AZ82_9AGAR</name>
<evidence type="ECO:0000259" key="9">
    <source>
        <dbReference type="SMART" id="SM01351"/>
    </source>
</evidence>
<dbReference type="Gene3D" id="3.40.390.10">
    <property type="entry name" value="Collagenase (Catalytic Domain)"/>
    <property type="match status" value="1"/>
</dbReference>
<evidence type="ECO:0000256" key="3">
    <source>
        <dbReference type="ARBA" id="ARBA00022670"/>
    </source>
</evidence>
<evidence type="ECO:0000256" key="4">
    <source>
        <dbReference type="ARBA" id="ARBA00022723"/>
    </source>
</evidence>
<protein>
    <recommendedName>
        <fullName evidence="9">Lysine-specific metallo-endopeptidase domain-containing protein</fullName>
    </recommendedName>
</protein>
<keyword evidence="8" id="KW-0732">Signal</keyword>
<dbReference type="InterPro" id="IPR034115">
    <property type="entry name" value="M35_peptidyl-Lys"/>
</dbReference>
<evidence type="ECO:0000256" key="2">
    <source>
        <dbReference type="ARBA" id="ARBA00010279"/>
    </source>
</evidence>
<dbReference type="Proteomes" id="UP000567179">
    <property type="component" value="Unassembled WGS sequence"/>
</dbReference>
<dbReference type="InterPro" id="IPR050414">
    <property type="entry name" value="Fungal_M35_metalloproteases"/>
</dbReference>
<dbReference type="Pfam" id="PF14521">
    <property type="entry name" value="Aspzincin_M35"/>
    <property type="match status" value="1"/>
</dbReference>
<keyword evidence="6" id="KW-0862">Zinc</keyword>
<evidence type="ECO:0000256" key="7">
    <source>
        <dbReference type="ARBA" id="ARBA00023049"/>
    </source>
</evidence>
<keyword evidence="7" id="KW-0482">Metalloprotease</keyword>
<comment type="similarity">
    <text evidence="2">Belongs to the peptidase M35 family.</text>
</comment>
<evidence type="ECO:0000256" key="6">
    <source>
        <dbReference type="ARBA" id="ARBA00022833"/>
    </source>
</evidence>
<feature type="domain" description="Lysine-specific metallo-endopeptidase" evidence="9">
    <location>
        <begin position="214"/>
        <end position="345"/>
    </location>
</feature>
<dbReference type="InterPro" id="IPR029463">
    <property type="entry name" value="Lys_MEP"/>
</dbReference>
<organism evidence="10 11">
    <name type="scientific">Psilocybe cf. subviscida</name>
    <dbReference type="NCBI Taxonomy" id="2480587"/>
    <lineage>
        <taxon>Eukaryota</taxon>
        <taxon>Fungi</taxon>
        <taxon>Dikarya</taxon>
        <taxon>Basidiomycota</taxon>
        <taxon>Agaricomycotina</taxon>
        <taxon>Agaricomycetes</taxon>
        <taxon>Agaricomycetidae</taxon>
        <taxon>Agaricales</taxon>
        <taxon>Agaricineae</taxon>
        <taxon>Strophariaceae</taxon>
        <taxon>Psilocybe</taxon>
    </lineage>
</organism>
<accession>A0A8H5AZ82</accession>
<gene>
    <name evidence="10" type="ORF">D9619_002711</name>
</gene>
<dbReference type="SMART" id="SM01351">
    <property type="entry name" value="Aspzincin_M35"/>
    <property type="match status" value="1"/>
</dbReference>
<feature type="signal peptide" evidence="8">
    <location>
        <begin position="1"/>
        <end position="25"/>
    </location>
</feature>
<dbReference type="CDD" id="cd11306">
    <property type="entry name" value="M35_peptidyl-Lys"/>
    <property type="match status" value="1"/>
</dbReference>
<sequence>MFSASFKSFFTAILLGAVLVSASESLSLSISGPASIKDVENLKVTATITNTGSETLKILNDPRSLISKRPVNKFSITDAKGARPSFTGIKVKYSPEAAAAAGAYTVLPPGASLVVPHNLSEGYNFTAPGPGTFDFEGDTTFYVVRDNNDIGVVHANQKAAYTAAVVGNLAVARRDESVSGISKRATFVSCSSTRQSQLNTAIASAETYASESYKYLSGISGSTTRYSTWFGAYTSSRRSTVLSHFSKIDGNNFSSFTYDCSCTDSAYAYVYPATFGKIYLCSAFWNAPNTGTDSKAGTIIHESSHFNANGGTDDLGYGQSNAKKLAINTPDKAIMNADSHEYFAENNPYQF</sequence>
<reference evidence="10 11" key="1">
    <citation type="journal article" date="2020" name="ISME J.">
        <title>Uncovering the hidden diversity of litter-decomposition mechanisms in mushroom-forming fungi.</title>
        <authorList>
            <person name="Floudas D."/>
            <person name="Bentzer J."/>
            <person name="Ahren D."/>
            <person name="Johansson T."/>
            <person name="Persson P."/>
            <person name="Tunlid A."/>
        </authorList>
    </citation>
    <scope>NUCLEOTIDE SEQUENCE [LARGE SCALE GENOMIC DNA]</scope>
    <source>
        <strain evidence="10 11">CBS 101986</strain>
    </source>
</reference>
<evidence type="ECO:0000313" key="11">
    <source>
        <dbReference type="Proteomes" id="UP000567179"/>
    </source>
</evidence>
<evidence type="ECO:0000256" key="5">
    <source>
        <dbReference type="ARBA" id="ARBA00022801"/>
    </source>
</evidence>
<feature type="chain" id="PRO_5034840467" description="Lysine-specific metallo-endopeptidase domain-containing protein" evidence="8">
    <location>
        <begin position="26"/>
        <end position="351"/>
    </location>
</feature>
<evidence type="ECO:0000256" key="1">
    <source>
        <dbReference type="ARBA" id="ARBA00001947"/>
    </source>
</evidence>
<dbReference type="InterPro" id="IPR024079">
    <property type="entry name" value="MetalloPept_cat_dom_sf"/>
</dbReference>
<keyword evidence="5" id="KW-0378">Hydrolase</keyword>
<dbReference type="OrthoDB" id="412874at2759"/>
<evidence type="ECO:0000256" key="8">
    <source>
        <dbReference type="SAM" id="SignalP"/>
    </source>
</evidence>
<proteinExistence type="inferred from homology"/>
<keyword evidence="4" id="KW-0479">Metal-binding</keyword>
<keyword evidence="3" id="KW-0645">Protease</keyword>